<feature type="chain" id="PRO_5040209276" evidence="2">
    <location>
        <begin position="24"/>
        <end position="109"/>
    </location>
</feature>
<protein>
    <submittedName>
        <fullName evidence="3">Uncharacterized protein</fullName>
    </submittedName>
</protein>
<name>A0A9Q0QR29_9MAGN</name>
<keyword evidence="4" id="KW-1185">Reference proteome</keyword>
<gene>
    <name evidence="3" type="ORF">NE237_015444</name>
</gene>
<evidence type="ECO:0000256" key="1">
    <source>
        <dbReference type="SAM" id="Phobius"/>
    </source>
</evidence>
<comment type="caution">
    <text evidence="3">The sequence shown here is derived from an EMBL/GenBank/DDBJ whole genome shotgun (WGS) entry which is preliminary data.</text>
</comment>
<proteinExistence type="predicted"/>
<feature type="transmembrane region" description="Helical" evidence="1">
    <location>
        <begin position="88"/>
        <end position="108"/>
    </location>
</feature>
<keyword evidence="1" id="KW-0812">Transmembrane</keyword>
<keyword evidence="2" id="KW-0732">Signal</keyword>
<reference evidence="3" key="1">
    <citation type="journal article" date="2023" name="Plant J.">
        <title>The genome of the king protea, Protea cynaroides.</title>
        <authorList>
            <person name="Chang J."/>
            <person name="Duong T.A."/>
            <person name="Schoeman C."/>
            <person name="Ma X."/>
            <person name="Roodt D."/>
            <person name="Barker N."/>
            <person name="Li Z."/>
            <person name="Van de Peer Y."/>
            <person name="Mizrachi E."/>
        </authorList>
    </citation>
    <scope>NUCLEOTIDE SEQUENCE</scope>
    <source>
        <tissue evidence="3">Young leaves</tissue>
    </source>
</reference>
<keyword evidence="1" id="KW-1133">Transmembrane helix</keyword>
<evidence type="ECO:0000256" key="2">
    <source>
        <dbReference type="SAM" id="SignalP"/>
    </source>
</evidence>
<dbReference type="EMBL" id="JAMYWD010000006">
    <property type="protein sequence ID" value="KAJ4968743.1"/>
    <property type="molecule type" value="Genomic_DNA"/>
</dbReference>
<dbReference type="AlphaFoldDB" id="A0A9Q0QR29"/>
<evidence type="ECO:0000313" key="3">
    <source>
        <dbReference type="EMBL" id="KAJ4968743.1"/>
    </source>
</evidence>
<evidence type="ECO:0000313" key="4">
    <source>
        <dbReference type="Proteomes" id="UP001141806"/>
    </source>
</evidence>
<keyword evidence="1" id="KW-0472">Membrane</keyword>
<feature type="signal peptide" evidence="2">
    <location>
        <begin position="1"/>
        <end position="23"/>
    </location>
</feature>
<sequence>MDAQKQKLWIFLVVLEILSLDQLDHVRWWPMVEALKGFIHGAVIQAWLQGPVLHQIWNWTHHLGRNLEPLELGFLGTYKNELTSKRSLTLASSTLAGFSGFPGFWIFLC</sequence>
<accession>A0A9Q0QR29</accession>
<organism evidence="3 4">
    <name type="scientific">Protea cynaroides</name>
    <dbReference type="NCBI Taxonomy" id="273540"/>
    <lineage>
        <taxon>Eukaryota</taxon>
        <taxon>Viridiplantae</taxon>
        <taxon>Streptophyta</taxon>
        <taxon>Embryophyta</taxon>
        <taxon>Tracheophyta</taxon>
        <taxon>Spermatophyta</taxon>
        <taxon>Magnoliopsida</taxon>
        <taxon>Proteales</taxon>
        <taxon>Proteaceae</taxon>
        <taxon>Protea</taxon>
    </lineage>
</organism>
<dbReference type="Proteomes" id="UP001141806">
    <property type="component" value="Unassembled WGS sequence"/>
</dbReference>